<sequence>MPGQTRPEPTTTLDNIFIYLGQTGTGCFSGERDGYVSGCGGEGTASGTVLKRRRGFGPACMHLLSVRYVLRANAIAPDNKRLLPPSGTVRNVTLHAAKTSPLHLCPSSAHMHSICTMQDIRERKYYCQ</sequence>
<dbReference type="VEuPathDB" id="VectorBase:AMAM003067"/>
<reference evidence="2" key="1">
    <citation type="submission" date="2013-09" db="EMBL/GenBank/DDBJ databases">
        <title>The Genome Sequence of Anopheles maculatus species B.</title>
        <authorList>
            <consortium name="The Broad Institute Genomics Platform"/>
            <person name="Neafsey D.E."/>
            <person name="Besansky N."/>
            <person name="Howell P."/>
            <person name="Walton C."/>
            <person name="Young S.K."/>
            <person name="Zeng Q."/>
            <person name="Gargeya S."/>
            <person name="Fitzgerald M."/>
            <person name="Haas B."/>
            <person name="Abouelleil A."/>
            <person name="Allen A.W."/>
            <person name="Alvarado L."/>
            <person name="Arachchi H.M."/>
            <person name="Berlin A.M."/>
            <person name="Chapman S.B."/>
            <person name="Gainer-Dewar J."/>
            <person name="Goldberg J."/>
            <person name="Griggs A."/>
            <person name="Gujja S."/>
            <person name="Hansen M."/>
            <person name="Howarth C."/>
            <person name="Imamovic A."/>
            <person name="Ireland A."/>
            <person name="Larimer J."/>
            <person name="McCowan C."/>
            <person name="Murphy C."/>
            <person name="Pearson M."/>
            <person name="Poon T.W."/>
            <person name="Priest M."/>
            <person name="Roberts A."/>
            <person name="Saif S."/>
            <person name="Shea T."/>
            <person name="Sisk P."/>
            <person name="Sykes S."/>
            <person name="Wortman J."/>
            <person name="Nusbaum C."/>
            <person name="Birren B."/>
        </authorList>
    </citation>
    <scope>NUCLEOTIDE SEQUENCE [LARGE SCALE GENOMIC DNA]</scope>
    <source>
        <strain evidence="2">maculatus3</strain>
    </source>
</reference>
<evidence type="ECO:0000313" key="2">
    <source>
        <dbReference type="Proteomes" id="UP000075901"/>
    </source>
</evidence>
<evidence type="ECO:0000313" key="1">
    <source>
        <dbReference type="EnsemblMetazoa" id="AMAM003067-PA"/>
    </source>
</evidence>
<reference evidence="1" key="2">
    <citation type="submission" date="2020-05" db="UniProtKB">
        <authorList>
            <consortium name="EnsemblMetazoa"/>
        </authorList>
    </citation>
    <scope>IDENTIFICATION</scope>
    <source>
        <strain evidence="1">maculatus3</strain>
    </source>
</reference>
<dbReference type="Proteomes" id="UP000075901">
    <property type="component" value="Unassembled WGS sequence"/>
</dbReference>
<name>A0A182SAT0_9DIPT</name>
<organism evidence="1 2">
    <name type="scientific">Anopheles maculatus</name>
    <dbReference type="NCBI Taxonomy" id="74869"/>
    <lineage>
        <taxon>Eukaryota</taxon>
        <taxon>Metazoa</taxon>
        <taxon>Ecdysozoa</taxon>
        <taxon>Arthropoda</taxon>
        <taxon>Hexapoda</taxon>
        <taxon>Insecta</taxon>
        <taxon>Pterygota</taxon>
        <taxon>Neoptera</taxon>
        <taxon>Endopterygota</taxon>
        <taxon>Diptera</taxon>
        <taxon>Nematocera</taxon>
        <taxon>Culicoidea</taxon>
        <taxon>Culicidae</taxon>
        <taxon>Anophelinae</taxon>
        <taxon>Anopheles</taxon>
        <taxon>Anopheles maculatus group</taxon>
    </lineage>
</organism>
<dbReference type="EnsemblMetazoa" id="AMAM003067-RA">
    <property type="protein sequence ID" value="AMAM003067-PA"/>
    <property type="gene ID" value="AMAM003067"/>
</dbReference>
<dbReference type="AlphaFoldDB" id="A0A182SAT0"/>
<keyword evidence="2" id="KW-1185">Reference proteome</keyword>
<accession>A0A182SAT0</accession>
<protein>
    <submittedName>
        <fullName evidence="1">Uncharacterized protein</fullName>
    </submittedName>
</protein>
<proteinExistence type="predicted"/>
<dbReference type="PROSITE" id="PS51257">
    <property type="entry name" value="PROKAR_LIPOPROTEIN"/>
    <property type="match status" value="1"/>
</dbReference>